<dbReference type="InterPro" id="IPR012669">
    <property type="entry name" value="Pectate_lyase"/>
</dbReference>
<dbReference type="GO" id="GO:0030570">
    <property type="term" value="F:pectate lyase activity"/>
    <property type="evidence" value="ECO:0007669"/>
    <property type="project" value="UniProtKB-EC"/>
</dbReference>
<protein>
    <submittedName>
        <fullName evidence="2">Pectate lyase</fullName>
        <ecNumber evidence="2">4.2.2.2</ecNumber>
    </submittedName>
</protein>
<dbReference type="Gene3D" id="1.50.10.20">
    <property type="match status" value="1"/>
</dbReference>
<proteinExistence type="predicted"/>
<dbReference type="NCBIfam" id="TIGR02474">
    <property type="entry name" value="pec_lyase"/>
    <property type="match status" value="1"/>
</dbReference>
<keyword evidence="2" id="KW-0456">Lyase</keyword>
<gene>
    <name evidence="2" type="primary">pelA</name>
    <name evidence="2" type="ORF">H6B30_10570</name>
</gene>
<evidence type="ECO:0000313" key="3">
    <source>
        <dbReference type="Proteomes" id="UP000764045"/>
    </source>
</evidence>
<dbReference type="Proteomes" id="UP000764045">
    <property type="component" value="Unassembled WGS sequence"/>
</dbReference>
<evidence type="ECO:0000313" key="2">
    <source>
        <dbReference type="EMBL" id="MBM6662187.1"/>
    </source>
</evidence>
<feature type="signal peptide" evidence="1">
    <location>
        <begin position="1"/>
        <end position="21"/>
    </location>
</feature>
<keyword evidence="1" id="KW-0732">Signal</keyword>
<accession>A0A939B5L6</accession>
<comment type="caution">
    <text evidence="2">The sequence shown here is derived from an EMBL/GenBank/DDBJ whole genome shotgun (WGS) entry which is preliminary data.</text>
</comment>
<keyword evidence="3" id="KW-1185">Reference proteome</keyword>
<dbReference type="EMBL" id="JACJJL010000017">
    <property type="protein sequence ID" value="MBM6662187.1"/>
    <property type="molecule type" value="Genomic_DNA"/>
</dbReference>
<dbReference type="AlphaFoldDB" id="A0A939B5L6"/>
<organism evidence="2 3">
    <name type="scientific">Marseilla massiliensis</name>
    <dbReference type="NCBI Taxonomy" id="1841864"/>
    <lineage>
        <taxon>Bacteria</taxon>
        <taxon>Pseudomonadati</taxon>
        <taxon>Bacteroidota</taxon>
        <taxon>Bacteroidia</taxon>
        <taxon>Bacteroidales</taxon>
        <taxon>Prevotellaceae</taxon>
        <taxon>Marseilla</taxon>
    </lineage>
</organism>
<dbReference type="EC" id="4.2.2.2" evidence="2"/>
<sequence length="372" mass="41827">MKRIILGCLAMICAATATAQAQTDGAGKAPKAKVKKWTSMAPKLKDSFFKTAEATRIGDNVLLYQQTTGGWPKNVNMQLPLEGEALSKVKAAKDDVNESTIDNKATTTEITYLCRLYNATGEERFRQGALRGMEYLFEAQYDNGGWPQFYPRPKGYYTHITYNDDAMVNVLKVMRDVAKGKEPYAFMPDSTKAKAQAALDKGVECIVKTQVVQDGSPTVWCAQYDEHTLQPAPARAYELVSLSGQESDDIVLFLMSLSNPSAEVVRCVESAVAWFRKSEIHGLTFEFYKDGNGQRDYRMVPCADGSDCPPLWARFYTIDTNRPFFSDRDGVVRYDIAEIGHERRTGYSWYNSDGLDVYKRYKTWAEKHGSAR</sequence>
<reference evidence="2 3" key="1">
    <citation type="journal article" date="2021" name="Sci. Rep.">
        <title>The distribution of antibiotic resistance genes in chicken gut microbiota commensals.</title>
        <authorList>
            <person name="Juricova H."/>
            <person name="Matiasovicova J."/>
            <person name="Kubasova T."/>
            <person name="Cejkova D."/>
            <person name="Rychlik I."/>
        </authorList>
    </citation>
    <scope>NUCLEOTIDE SEQUENCE [LARGE SCALE GENOMIC DNA]</scope>
    <source>
        <strain evidence="2 3">An819</strain>
    </source>
</reference>
<dbReference type="SUPFAM" id="SSF81853">
    <property type="entry name" value="Family 10 polysaccharide lyase"/>
    <property type="match status" value="1"/>
</dbReference>
<dbReference type="Pfam" id="PF09492">
    <property type="entry name" value="Pec_lyase"/>
    <property type="match status" value="1"/>
</dbReference>
<feature type="chain" id="PRO_5036726157" evidence="1">
    <location>
        <begin position="22"/>
        <end position="372"/>
    </location>
</feature>
<name>A0A939B5L6_9BACT</name>
<dbReference type="RefSeq" id="WP_205110395.1">
    <property type="nucleotide sequence ID" value="NZ_JACJJL010000017.1"/>
</dbReference>
<evidence type="ECO:0000256" key="1">
    <source>
        <dbReference type="SAM" id="SignalP"/>
    </source>
</evidence>